<dbReference type="EMBL" id="AOFQ01000013">
    <property type="protein sequence ID" value="ESR00642.1"/>
    <property type="molecule type" value="Genomic_DNA"/>
</dbReference>
<name>V4S6J3_STUCH</name>
<dbReference type="Pfam" id="PF07963">
    <property type="entry name" value="N_methyl"/>
    <property type="match status" value="1"/>
</dbReference>
<dbReference type="InterPro" id="IPR045584">
    <property type="entry name" value="Pilin-like"/>
</dbReference>
<dbReference type="PATRIC" id="fig|1263865.4.peg.875"/>
<gene>
    <name evidence="2" type="ORF">F753_04480</name>
</gene>
<evidence type="ECO:0000256" key="1">
    <source>
        <dbReference type="SAM" id="Phobius"/>
    </source>
</evidence>
<accession>V4S6J3</accession>
<reference evidence="2 3" key="1">
    <citation type="submission" date="2013-07" db="EMBL/GenBank/DDBJ databases">
        <authorList>
            <person name="Schaap P.J."/>
            <person name="Mehboob F."/>
            <person name="Oosterkamp M.J."/>
            <person name="de Vos W.M."/>
            <person name="Stams A.J.M."/>
            <person name="Koehorst J.J."/>
        </authorList>
    </citation>
    <scope>NUCLEOTIDE SEQUENCE [LARGE SCALE GENOMIC DNA]</scope>
    <source>
        <strain evidence="2 3">AW-1</strain>
    </source>
</reference>
<dbReference type="InterPro" id="IPR012902">
    <property type="entry name" value="N_methyl_site"/>
</dbReference>
<dbReference type="Proteomes" id="UP000017822">
    <property type="component" value="Unassembled WGS sequence"/>
</dbReference>
<keyword evidence="1" id="KW-0472">Membrane</keyword>
<feature type="transmembrane region" description="Helical" evidence="1">
    <location>
        <begin position="39"/>
        <end position="63"/>
    </location>
</feature>
<dbReference type="NCBIfam" id="TIGR02532">
    <property type="entry name" value="IV_pilin_GFxxxE"/>
    <property type="match status" value="1"/>
</dbReference>
<keyword evidence="1" id="KW-0812">Transmembrane</keyword>
<sequence length="177" mass="18853">MLFRNPAFAGLPLIPGGEINHSSDALEQKGRLMVKQRGFTIVELIMVIVILGVISAVAVPHFFDRKVFDERFYFEEALSTVRYGQKLAVASGCPIAFQIDTSGYSLNYSGGDCGVMPVGNDYVKSLPTGVAVTKALAISFNSLGSVNEACPGGRCVTTIGSHTFTVHSATGFIEVGQ</sequence>
<keyword evidence="1" id="KW-1133">Transmembrane helix</keyword>
<evidence type="ECO:0008006" key="4">
    <source>
        <dbReference type="Google" id="ProtNLM"/>
    </source>
</evidence>
<dbReference type="Gene3D" id="3.30.700.10">
    <property type="entry name" value="Glycoprotein, Type 4 Pilin"/>
    <property type="match status" value="1"/>
</dbReference>
<dbReference type="RefSeq" id="WP_023444311.1">
    <property type="nucleotide sequence ID" value="NZ_AOFQ01000013.1"/>
</dbReference>
<dbReference type="SUPFAM" id="SSF54523">
    <property type="entry name" value="Pili subunits"/>
    <property type="match status" value="1"/>
</dbReference>
<dbReference type="AlphaFoldDB" id="V4S6J3"/>
<evidence type="ECO:0000313" key="2">
    <source>
        <dbReference type="EMBL" id="ESR00642.1"/>
    </source>
</evidence>
<evidence type="ECO:0000313" key="3">
    <source>
        <dbReference type="Proteomes" id="UP000017822"/>
    </source>
</evidence>
<proteinExistence type="predicted"/>
<organism evidence="2 3">
    <name type="scientific">Stutzerimonas chloritidismutans AW-1</name>
    <dbReference type="NCBI Taxonomy" id="1263865"/>
    <lineage>
        <taxon>Bacteria</taxon>
        <taxon>Pseudomonadati</taxon>
        <taxon>Pseudomonadota</taxon>
        <taxon>Gammaproteobacteria</taxon>
        <taxon>Pseudomonadales</taxon>
        <taxon>Pseudomonadaceae</taxon>
        <taxon>Stutzerimonas</taxon>
    </lineage>
</organism>
<protein>
    <recommendedName>
        <fullName evidence="4">Prepilin-type N-terminal cleavage/methylation domain-containing protein</fullName>
    </recommendedName>
</protein>
<comment type="caution">
    <text evidence="2">The sequence shown here is derived from an EMBL/GenBank/DDBJ whole genome shotgun (WGS) entry which is preliminary data.</text>
</comment>